<dbReference type="GO" id="GO:0016887">
    <property type="term" value="F:ATP hydrolysis activity"/>
    <property type="evidence" value="ECO:0007669"/>
    <property type="project" value="InterPro"/>
</dbReference>
<dbReference type="EMBL" id="CP019343">
    <property type="protein sequence ID" value="ARN73663.1"/>
    <property type="molecule type" value="Genomic_DNA"/>
</dbReference>
<proteinExistence type="inferred from homology"/>
<dbReference type="Gene3D" id="3.40.50.300">
    <property type="entry name" value="P-loop containing nucleotide triphosphate hydrolases"/>
    <property type="match status" value="2"/>
</dbReference>
<dbReference type="STRING" id="716816.BST96_05735"/>
<keyword evidence="2" id="KW-0547">Nucleotide-binding</keyword>
<dbReference type="PROSITE" id="PS00211">
    <property type="entry name" value="ABC_TRANSPORTER_1"/>
    <property type="match status" value="1"/>
</dbReference>
<dbReference type="InterPro" id="IPR003439">
    <property type="entry name" value="ABC_transporter-like_ATP-bd"/>
</dbReference>
<organism evidence="8 9">
    <name type="scientific">Oceanicoccus sagamiensis</name>
    <dbReference type="NCBI Taxonomy" id="716816"/>
    <lineage>
        <taxon>Bacteria</taxon>
        <taxon>Pseudomonadati</taxon>
        <taxon>Pseudomonadota</taxon>
        <taxon>Gammaproteobacteria</taxon>
        <taxon>Cellvibrionales</taxon>
        <taxon>Spongiibacteraceae</taxon>
        <taxon>Oceanicoccus</taxon>
    </lineage>
</organism>
<dbReference type="Pfam" id="PF12848">
    <property type="entry name" value="ABC_tran_Xtn"/>
    <property type="match status" value="1"/>
</dbReference>
<dbReference type="InterPro" id="IPR032781">
    <property type="entry name" value="ABC_tran_Xtn"/>
</dbReference>
<dbReference type="FunFam" id="3.40.50.300:FF:000011">
    <property type="entry name" value="Putative ABC transporter ATP-binding component"/>
    <property type="match status" value="1"/>
</dbReference>
<keyword evidence="1" id="KW-0677">Repeat</keyword>
<evidence type="ECO:0000256" key="1">
    <source>
        <dbReference type="ARBA" id="ARBA00022737"/>
    </source>
</evidence>
<keyword evidence="6" id="KW-0175">Coiled coil</keyword>
<evidence type="ECO:0000256" key="4">
    <source>
        <dbReference type="ARBA" id="ARBA00061571"/>
    </source>
</evidence>
<evidence type="ECO:0000313" key="9">
    <source>
        <dbReference type="Proteomes" id="UP000193450"/>
    </source>
</evidence>
<dbReference type="RefSeq" id="WP_085757777.1">
    <property type="nucleotide sequence ID" value="NZ_CP019343.1"/>
</dbReference>
<dbReference type="Proteomes" id="UP000193450">
    <property type="component" value="Chromosome"/>
</dbReference>
<gene>
    <name evidence="8" type="ORF">BST96_05735</name>
</gene>
<evidence type="ECO:0000256" key="2">
    <source>
        <dbReference type="ARBA" id="ARBA00022741"/>
    </source>
</evidence>
<dbReference type="PANTHER" id="PTHR19211">
    <property type="entry name" value="ATP-BINDING TRANSPORT PROTEIN-RELATED"/>
    <property type="match status" value="1"/>
</dbReference>
<keyword evidence="3 8" id="KW-0067">ATP-binding</keyword>
<dbReference type="SUPFAM" id="SSF52540">
    <property type="entry name" value="P-loop containing nucleoside triphosphate hydrolases"/>
    <property type="match status" value="2"/>
</dbReference>
<name>A0A1X9NI47_9GAMM</name>
<dbReference type="SMART" id="SM00382">
    <property type="entry name" value="AAA"/>
    <property type="match status" value="2"/>
</dbReference>
<dbReference type="PANTHER" id="PTHR19211:SF14">
    <property type="entry name" value="ATP-BINDING CASSETTE SUB-FAMILY F MEMBER 1"/>
    <property type="match status" value="1"/>
</dbReference>
<evidence type="ECO:0000259" key="7">
    <source>
        <dbReference type="PROSITE" id="PS50893"/>
    </source>
</evidence>
<evidence type="ECO:0000256" key="6">
    <source>
        <dbReference type="SAM" id="Coils"/>
    </source>
</evidence>
<feature type="coiled-coil region" evidence="6">
    <location>
        <begin position="563"/>
        <end position="632"/>
    </location>
</feature>
<keyword evidence="9" id="KW-1185">Reference proteome</keyword>
<dbReference type="AlphaFoldDB" id="A0A1X9NI47"/>
<dbReference type="Pfam" id="PF00005">
    <property type="entry name" value="ABC_tran"/>
    <property type="match status" value="2"/>
</dbReference>
<dbReference type="GO" id="GO:0005524">
    <property type="term" value="F:ATP binding"/>
    <property type="evidence" value="ECO:0007669"/>
    <property type="project" value="UniProtKB-KW"/>
</dbReference>
<dbReference type="FunFam" id="3.40.50.300:FF:002053">
    <property type="entry name" value="ABC transporter ATP-binding protein"/>
    <property type="match status" value="1"/>
</dbReference>
<sequence length="637" mass="71327">MITLEQISLQRGSKFLLEQASAVFHPGQKIALIGANGTGKSSLFQLLLGKLSADDGTASIPQHWRIAHMAQEVATSERNALDYIIDGDQQLRAIEADIQQAEQKENHNKLAELHEQLDTIDGYNAKVRAEQLMLGLGFKLSDIDKSANSFSGGWRIRLNLAQALMSPSDLLLLDEPTNHLDLDAELWLEQWLQRYQGSLLLISHDRDFIDSVCEGIVHIEHKRLNAYKGNYSAFERQRAERLAQQQANYEKQQVRKAEINDFVRRFRAKATKAKQAQSRLKELARMEDIAPAHIDSPFDFSFPEPGKFSDPLLNLSHANLGYGETTVVNAVNLSIHPGSRIGLLGANGAGKSTMIKSLASEIALLSGDFTEGENLQLGYFSQHQLEALDLDASPALHLQRLSPKAREQEIRNFLGGFNFHGDMAVEPIRYFSGGEKARLALAIVVWQKPNLLLLDEPTNHLDLEMCHALTVALQAFEGAVIVVSHDRHLLRNTVDQFLLVANGKADLFEGDLDDYSRWLIAQRKVDSKSTDKHSSSDGKVDKKVQRQQAAAIRKKLNPINNAIKKVETQIAKTDEQLSSVETSLGDNSLYEAENKDKLQQLLQEQATLTQQKDQQEEKWLTLNDELESLQQSLSIQE</sequence>
<evidence type="ECO:0000256" key="3">
    <source>
        <dbReference type="ARBA" id="ARBA00022840"/>
    </source>
</evidence>
<dbReference type="PROSITE" id="PS50893">
    <property type="entry name" value="ABC_TRANSPORTER_2"/>
    <property type="match status" value="2"/>
</dbReference>
<feature type="domain" description="ABC transporter" evidence="7">
    <location>
        <begin position="313"/>
        <end position="527"/>
    </location>
</feature>
<comment type="similarity">
    <text evidence="4">Belongs to the ABC transporter superfamily. ABCF family. YheS subfamily.</text>
</comment>
<feature type="domain" description="ABC transporter" evidence="7">
    <location>
        <begin position="2"/>
        <end position="246"/>
    </location>
</feature>
<evidence type="ECO:0000313" key="8">
    <source>
        <dbReference type="EMBL" id="ARN73663.1"/>
    </source>
</evidence>
<dbReference type="KEGG" id="osg:BST96_05735"/>
<reference evidence="8 9" key="1">
    <citation type="submission" date="2016-11" db="EMBL/GenBank/DDBJ databases">
        <title>Trade-off between light-utilization and light-protection in marine flavobacteria.</title>
        <authorList>
            <person name="Kumagai Y."/>
        </authorList>
    </citation>
    <scope>NUCLEOTIDE SEQUENCE [LARGE SCALE GENOMIC DNA]</scope>
    <source>
        <strain evidence="8 9">NBRC 107125</strain>
    </source>
</reference>
<protein>
    <recommendedName>
        <fullName evidence="5">Probable ATP-binding protein YheS</fullName>
    </recommendedName>
</protein>
<evidence type="ECO:0000256" key="5">
    <source>
        <dbReference type="ARBA" id="ARBA00069073"/>
    </source>
</evidence>
<accession>A0A1X9NI47</accession>
<dbReference type="OrthoDB" id="9762051at2"/>
<dbReference type="InterPro" id="IPR003593">
    <property type="entry name" value="AAA+_ATPase"/>
</dbReference>
<dbReference type="CDD" id="cd03221">
    <property type="entry name" value="ABCF_EF-3"/>
    <property type="match status" value="2"/>
</dbReference>
<dbReference type="InterPro" id="IPR027417">
    <property type="entry name" value="P-loop_NTPase"/>
</dbReference>
<dbReference type="InterPro" id="IPR050611">
    <property type="entry name" value="ABCF"/>
</dbReference>
<dbReference type="InterPro" id="IPR017871">
    <property type="entry name" value="ABC_transporter-like_CS"/>
</dbReference>